<dbReference type="EMBL" id="JAGIQF010000001">
    <property type="protein sequence ID" value="MBP0601945.1"/>
    <property type="molecule type" value="Genomic_DNA"/>
</dbReference>
<proteinExistence type="predicted"/>
<dbReference type="PANTHER" id="PTHR11070">
    <property type="entry name" value="UVRD / RECB / PCRA DNA HELICASE FAMILY MEMBER"/>
    <property type="match status" value="1"/>
</dbReference>
<gene>
    <name evidence="6" type="ORF">J8I01_05350</name>
</gene>
<evidence type="ECO:0000256" key="3">
    <source>
        <dbReference type="ARBA" id="ARBA00022806"/>
    </source>
</evidence>
<dbReference type="InterPro" id="IPR027417">
    <property type="entry name" value="P-loop_NTPase"/>
</dbReference>
<evidence type="ECO:0000256" key="2">
    <source>
        <dbReference type="ARBA" id="ARBA00022801"/>
    </source>
</evidence>
<reference evidence="6 7" key="1">
    <citation type="submission" date="2021-03" db="EMBL/GenBank/DDBJ databases">
        <title>Plant growth promoting bacteria isolated from wild legumes nodules and trapping Phaseolus vulgaris L. nodules in the center and southern Mexico.</title>
        <authorList>
            <person name="Estrada P."/>
        </authorList>
    </citation>
    <scope>NUCLEOTIDE SEQUENCE [LARGE SCALE GENOMIC DNA]</scope>
    <source>
        <strain evidence="6 7">MaGu-431</strain>
    </source>
</reference>
<dbReference type="InterPro" id="IPR000212">
    <property type="entry name" value="DNA_helicase_UvrD/REP"/>
</dbReference>
<dbReference type="Proteomes" id="UP000666661">
    <property type="component" value="Unassembled WGS sequence"/>
</dbReference>
<dbReference type="RefSeq" id="WP_209792915.1">
    <property type="nucleotide sequence ID" value="NZ_JAGIQF010000001.1"/>
</dbReference>
<keyword evidence="2" id="KW-0378">Hydrolase</keyword>
<keyword evidence="1" id="KW-0547">Nucleotide-binding</keyword>
<protein>
    <submittedName>
        <fullName evidence="6">UvrD-helicase domain-containing protein</fullName>
    </submittedName>
</protein>
<keyword evidence="4" id="KW-0067">ATP-binding</keyword>
<feature type="domain" description="UvrD-like helicase ATP-binding" evidence="5">
    <location>
        <begin position="92"/>
        <end position="176"/>
    </location>
</feature>
<keyword evidence="7" id="KW-1185">Reference proteome</keyword>
<dbReference type="Gene3D" id="3.40.50.300">
    <property type="entry name" value="P-loop containing nucleotide triphosphate hydrolases"/>
    <property type="match status" value="1"/>
</dbReference>
<comment type="caution">
    <text evidence="6">The sequence shown here is derived from an EMBL/GenBank/DDBJ whole genome shotgun (WGS) entry which is preliminary data.</text>
</comment>
<accession>A0ABS4B393</accession>
<dbReference type="InterPro" id="IPR014016">
    <property type="entry name" value="UvrD-like_ATP-bd"/>
</dbReference>
<dbReference type="SUPFAM" id="SSF52540">
    <property type="entry name" value="P-loop containing nucleoside triphosphate hydrolases"/>
    <property type="match status" value="1"/>
</dbReference>
<keyword evidence="3" id="KW-0347">Helicase</keyword>
<sequence>MDKRVVFAVAGSGKTSSIIDLLAADSRCLLITYTENNTHHLKHSVIRKFGCIPDGIKIYSYFNFLYSFCFRPICGHEIKTKGINFDNPLPQYAQRTSKKLLAHYVDRNKRLFSNRIAKLLIEFNAIPELLQRIEKFFDLVCIDEIQDFAANDFNLLCALVEANVNIRLVGDFYQHTFDTSRDGNTQNSLHDSFPQYCNKLEKSGFIIDLTSLSNSYRCSPSVCLFVHKHLGIAIESHREDLTAVKFIEDDNEIDDIFKDNSIVKLFFKGSNAYHGNTANWGNTKGLDHFQDVCVVLNPTTLKFYEENTLENLNPTTKNKLYVACTRARGDLYFIAEKKLAKYKVK</sequence>
<evidence type="ECO:0000259" key="5">
    <source>
        <dbReference type="Pfam" id="PF00580"/>
    </source>
</evidence>
<evidence type="ECO:0000313" key="6">
    <source>
        <dbReference type="EMBL" id="MBP0601945.1"/>
    </source>
</evidence>
<organism evidence="6 7">
    <name type="scientific">Aeromonas sanarellii</name>
    <dbReference type="NCBI Taxonomy" id="633415"/>
    <lineage>
        <taxon>Bacteria</taxon>
        <taxon>Pseudomonadati</taxon>
        <taxon>Pseudomonadota</taxon>
        <taxon>Gammaproteobacteria</taxon>
        <taxon>Aeromonadales</taxon>
        <taxon>Aeromonadaceae</taxon>
        <taxon>Aeromonas</taxon>
    </lineage>
</organism>
<name>A0ABS4B393_9GAMM</name>
<evidence type="ECO:0000313" key="7">
    <source>
        <dbReference type="Proteomes" id="UP000666661"/>
    </source>
</evidence>
<dbReference type="Pfam" id="PF00580">
    <property type="entry name" value="UvrD-helicase"/>
    <property type="match status" value="1"/>
</dbReference>
<evidence type="ECO:0000256" key="4">
    <source>
        <dbReference type="ARBA" id="ARBA00022840"/>
    </source>
</evidence>
<evidence type="ECO:0000256" key="1">
    <source>
        <dbReference type="ARBA" id="ARBA00022741"/>
    </source>
</evidence>